<dbReference type="Gene3D" id="1.10.287.810">
    <property type="entry name" value="Mitochondrial import inner membrane translocase subunit tim13 like domains"/>
    <property type="match status" value="2"/>
</dbReference>
<keyword evidence="8" id="KW-0472">Membrane</keyword>
<dbReference type="GO" id="GO:0015031">
    <property type="term" value="P:protein transport"/>
    <property type="evidence" value="ECO:0007669"/>
    <property type="project" value="UniProtKB-KW"/>
</dbReference>
<dbReference type="PANTHER" id="PTHR13172">
    <property type="entry name" value="MITOCHONDRIAL IMPORT INNER MEMBRANE TRANSLOCASE SUBUNIT TIM9B"/>
    <property type="match status" value="1"/>
</dbReference>
<dbReference type="KEGG" id="clec:106670209"/>
<dbReference type="Proteomes" id="UP000494040">
    <property type="component" value="Unassembled WGS sequence"/>
</dbReference>
<keyword evidence="6 8" id="KW-0496">Mitochondrion</keyword>
<comment type="domain">
    <text evidence="8">The twin CX3C motif contains 4 conserved Cys residues that form 2 disulfide bonds in the mitochondrial intermembrane space.</text>
</comment>
<keyword evidence="11" id="KW-1185">Reference proteome</keyword>
<keyword evidence="5 8" id="KW-0811">Translocation</keyword>
<evidence type="ECO:0000256" key="1">
    <source>
        <dbReference type="ARBA" id="ARBA00022448"/>
    </source>
</evidence>
<comment type="subcellular location">
    <subcellularLocation>
        <location evidence="8">Mitochondrion inner membrane</location>
        <topology evidence="8">Peripheral membrane protein</topology>
        <orientation evidence="8">Intermembrane side</orientation>
    </subcellularLocation>
</comment>
<keyword evidence="3" id="KW-0862">Zinc</keyword>
<evidence type="ECO:0000313" key="10">
    <source>
        <dbReference type="EnsemblMetazoa" id="XP_014255807.1"/>
    </source>
</evidence>
<dbReference type="GO" id="GO:0005743">
    <property type="term" value="C:mitochondrial inner membrane"/>
    <property type="evidence" value="ECO:0007669"/>
    <property type="project" value="UniProtKB-SubCell"/>
</dbReference>
<evidence type="ECO:0000259" key="9">
    <source>
        <dbReference type="Pfam" id="PF02953"/>
    </source>
</evidence>
<keyword evidence="2" id="KW-0479">Metal-binding</keyword>
<protein>
    <recommendedName>
        <fullName evidence="8">Mitochondrial import inner membrane translocase subunit</fullName>
    </recommendedName>
</protein>
<dbReference type="OrthoDB" id="1551503at2759"/>
<dbReference type="InterPro" id="IPR035427">
    <property type="entry name" value="Tim10-like_dom_sf"/>
</dbReference>
<evidence type="ECO:0000256" key="8">
    <source>
        <dbReference type="RuleBase" id="RU367043"/>
    </source>
</evidence>
<organism evidence="10 11">
    <name type="scientific">Cimex lectularius</name>
    <name type="common">Bed bug</name>
    <name type="synonym">Acanthia lectularia</name>
    <dbReference type="NCBI Taxonomy" id="79782"/>
    <lineage>
        <taxon>Eukaryota</taxon>
        <taxon>Metazoa</taxon>
        <taxon>Ecdysozoa</taxon>
        <taxon>Arthropoda</taxon>
        <taxon>Hexapoda</taxon>
        <taxon>Insecta</taxon>
        <taxon>Pterygota</taxon>
        <taxon>Neoptera</taxon>
        <taxon>Paraneoptera</taxon>
        <taxon>Hemiptera</taxon>
        <taxon>Heteroptera</taxon>
        <taxon>Panheteroptera</taxon>
        <taxon>Cimicomorpha</taxon>
        <taxon>Cimicidae</taxon>
        <taxon>Cimex</taxon>
    </lineage>
</organism>
<evidence type="ECO:0000256" key="6">
    <source>
        <dbReference type="ARBA" id="ARBA00023128"/>
    </source>
</evidence>
<gene>
    <name evidence="10" type="primary">106670209</name>
</gene>
<keyword evidence="4 8" id="KW-0653">Protein transport</keyword>
<keyword evidence="8" id="KW-0143">Chaperone</keyword>
<reference evidence="10" key="1">
    <citation type="submission" date="2022-01" db="UniProtKB">
        <authorList>
            <consortium name="EnsemblMetazoa"/>
        </authorList>
    </citation>
    <scope>IDENTIFICATION</scope>
</reference>
<evidence type="ECO:0000256" key="7">
    <source>
        <dbReference type="ARBA" id="ARBA00023157"/>
    </source>
</evidence>
<evidence type="ECO:0000313" key="11">
    <source>
        <dbReference type="Proteomes" id="UP000494040"/>
    </source>
</evidence>
<dbReference type="SUPFAM" id="SSF144122">
    <property type="entry name" value="Tim10-like"/>
    <property type="match status" value="1"/>
</dbReference>
<sequence length="122" mass="14393">MAVPPTEINPEQIKTFKEFLSSYNKLSEICFLDCVNDFTSRTIKPYEVIIIFWLFGRFQSYYSGWFNLPDMFCVYKSTCEDKCSTNCTEKYLKMNQRISQRFQEFQIISNDNLAAAQKLGNK</sequence>
<dbReference type="AlphaFoldDB" id="A0A8I6S0C1"/>
<name>A0A8I6S0C1_CIMLE</name>
<evidence type="ECO:0000256" key="4">
    <source>
        <dbReference type="ARBA" id="ARBA00022927"/>
    </source>
</evidence>
<proteinExistence type="inferred from homology"/>
<evidence type="ECO:0000256" key="3">
    <source>
        <dbReference type="ARBA" id="ARBA00022833"/>
    </source>
</evidence>
<evidence type="ECO:0000256" key="5">
    <source>
        <dbReference type="ARBA" id="ARBA00023010"/>
    </source>
</evidence>
<keyword evidence="8" id="KW-0999">Mitochondrion inner membrane</keyword>
<comment type="subunit">
    <text evidence="8">Heterohexamer.</text>
</comment>
<dbReference type="OMA" id="NQEDECH"/>
<accession>A0A8I6S0C1</accession>
<dbReference type="InterPro" id="IPR050673">
    <property type="entry name" value="Mito_inner_translocase_sub"/>
</dbReference>
<keyword evidence="7 8" id="KW-1015">Disulfide bond</keyword>
<comment type="function">
    <text evidence="8">Mitochondrial intermembrane chaperone that participates in the import and insertion of some multi-pass transmembrane proteins into the mitochondrial inner membrane. Also required for the transfer of beta-barrel precursors from the TOM complex to the sorting and assembly machinery (SAM complex) of the outer membrane. Acts as a chaperone-like protein that protects the hydrophobic precursors from aggregation and guide them through the mitochondrial intermembrane space.</text>
</comment>
<feature type="domain" description="Tim10-like" evidence="9">
    <location>
        <begin position="79"/>
        <end position="104"/>
    </location>
</feature>
<dbReference type="Pfam" id="PF02953">
    <property type="entry name" value="zf-Tim10_DDP"/>
    <property type="match status" value="2"/>
</dbReference>
<evidence type="ECO:0000256" key="2">
    <source>
        <dbReference type="ARBA" id="ARBA00022723"/>
    </source>
</evidence>
<feature type="domain" description="Tim10-like" evidence="9">
    <location>
        <begin position="12"/>
        <end position="47"/>
    </location>
</feature>
<dbReference type="InterPro" id="IPR004217">
    <property type="entry name" value="Tim10-like"/>
</dbReference>
<dbReference type="EnsemblMetazoa" id="XM_014400321.2">
    <property type="protein sequence ID" value="XP_014255807.1"/>
    <property type="gene ID" value="LOC106670209"/>
</dbReference>
<keyword evidence="1 8" id="KW-0813">Transport</keyword>
<dbReference type="GO" id="GO:0046872">
    <property type="term" value="F:metal ion binding"/>
    <property type="evidence" value="ECO:0007669"/>
    <property type="project" value="UniProtKB-KW"/>
</dbReference>
<comment type="similarity">
    <text evidence="8">Belongs to the small Tim family.</text>
</comment>